<keyword evidence="1" id="KW-0812">Transmembrane</keyword>
<dbReference type="OrthoDB" id="10611572at2759"/>
<dbReference type="Proteomes" id="UP000276133">
    <property type="component" value="Unassembled WGS sequence"/>
</dbReference>
<sequence>MFVRKNCSINLYSDTEPFKVTKISIDKFNLQFSFYFHNQTHFLAWHRNLTSSYFVPSLSILNCFSYLFNNRHLKNVTQEKNREYSGKSLIEQNEMGPVLYVIGVLSIFSLIFILILLLTNRYNKQNEELIESRMIMKRWKEQLKSSFKYKSKKSSSECDQMKRLSCLNLYSKNCNISKKTSRRFVKKKSLASKLTSELIIPRFESENFDFNYGLTPIDFSKSIHEKLSWFSVKTV</sequence>
<organism evidence="2 3">
    <name type="scientific">Brachionus plicatilis</name>
    <name type="common">Marine rotifer</name>
    <name type="synonym">Brachionus muelleri</name>
    <dbReference type="NCBI Taxonomy" id="10195"/>
    <lineage>
        <taxon>Eukaryota</taxon>
        <taxon>Metazoa</taxon>
        <taxon>Spiralia</taxon>
        <taxon>Gnathifera</taxon>
        <taxon>Rotifera</taxon>
        <taxon>Eurotatoria</taxon>
        <taxon>Monogononta</taxon>
        <taxon>Pseudotrocha</taxon>
        <taxon>Ploima</taxon>
        <taxon>Brachionidae</taxon>
        <taxon>Brachionus</taxon>
    </lineage>
</organism>
<evidence type="ECO:0000313" key="2">
    <source>
        <dbReference type="EMBL" id="RNA01237.1"/>
    </source>
</evidence>
<keyword evidence="1" id="KW-1133">Transmembrane helix</keyword>
<keyword evidence="3" id="KW-1185">Reference proteome</keyword>
<dbReference type="AlphaFoldDB" id="A0A3M7PQ14"/>
<protein>
    <submittedName>
        <fullName evidence="2">Uncharacterized protein</fullName>
    </submittedName>
</protein>
<comment type="caution">
    <text evidence="2">The sequence shown here is derived from an EMBL/GenBank/DDBJ whole genome shotgun (WGS) entry which is preliminary data.</text>
</comment>
<proteinExistence type="predicted"/>
<keyword evidence="1" id="KW-0472">Membrane</keyword>
<reference evidence="2 3" key="1">
    <citation type="journal article" date="2018" name="Sci. Rep.">
        <title>Genomic signatures of local adaptation to the degree of environmental predictability in rotifers.</title>
        <authorList>
            <person name="Franch-Gras L."/>
            <person name="Hahn C."/>
            <person name="Garcia-Roger E.M."/>
            <person name="Carmona M.J."/>
            <person name="Serra M."/>
            <person name="Gomez A."/>
        </authorList>
    </citation>
    <scope>NUCLEOTIDE SEQUENCE [LARGE SCALE GENOMIC DNA]</scope>
    <source>
        <strain evidence="2">HYR1</strain>
    </source>
</reference>
<evidence type="ECO:0000256" key="1">
    <source>
        <dbReference type="SAM" id="Phobius"/>
    </source>
</evidence>
<feature type="transmembrane region" description="Helical" evidence="1">
    <location>
        <begin position="98"/>
        <end position="118"/>
    </location>
</feature>
<dbReference type="EMBL" id="REGN01009400">
    <property type="protein sequence ID" value="RNA01237.1"/>
    <property type="molecule type" value="Genomic_DNA"/>
</dbReference>
<name>A0A3M7PQ14_BRAPC</name>
<gene>
    <name evidence="2" type="ORF">BpHYR1_030427</name>
</gene>
<evidence type="ECO:0000313" key="3">
    <source>
        <dbReference type="Proteomes" id="UP000276133"/>
    </source>
</evidence>
<accession>A0A3M7PQ14</accession>